<feature type="domain" description="HTH-type transcriptional regulator Rgg C-terminal" evidence="1">
    <location>
        <begin position="103"/>
        <end position="265"/>
    </location>
</feature>
<reference evidence="2 3" key="1">
    <citation type="submission" date="2020-06" db="EMBL/GenBank/DDBJ databases">
        <title>Lactobacillus rhamnosus QC,genome.</title>
        <authorList>
            <person name="Yi H."/>
            <person name="Jin M."/>
        </authorList>
    </citation>
    <scope>NUCLEOTIDE SEQUENCE [LARGE SCALE GENOMIC DNA]</scope>
    <source>
        <strain evidence="2 3">QC</strain>
    </source>
</reference>
<dbReference type="InterPro" id="IPR010982">
    <property type="entry name" value="Lambda_DNA-bd_dom_sf"/>
</dbReference>
<comment type="caution">
    <text evidence="2">The sequence shown here is derived from an EMBL/GenBank/DDBJ whole genome shotgun (WGS) entry which is preliminary data.</text>
</comment>
<protein>
    <submittedName>
        <fullName evidence="2">Helix-turn-helix domain-containing protein</fullName>
    </submittedName>
</protein>
<dbReference type="PANTHER" id="PTHR37038:SF12">
    <property type="entry name" value="TRANSCRIPTIONAL REGULATOR"/>
    <property type="match status" value="1"/>
</dbReference>
<dbReference type="GO" id="GO:0003677">
    <property type="term" value="F:DNA binding"/>
    <property type="evidence" value="ECO:0007669"/>
    <property type="project" value="InterPro"/>
</dbReference>
<dbReference type="PANTHER" id="PTHR37038">
    <property type="entry name" value="TRANSCRIPTIONAL REGULATOR-RELATED"/>
    <property type="match status" value="1"/>
</dbReference>
<accession>A0A7Y7QDU6</accession>
<dbReference type="Pfam" id="PF21259">
    <property type="entry name" value="Rgg_C"/>
    <property type="match status" value="1"/>
</dbReference>
<dbReference type="AlphaFoldDB" id="A0A7Y7QDU6"/>
<dbReference type="Gene3D" id="1.25.40.400">
    <property type="match status" value="1"/>
</dbReference>
<dbReference type="RefSeq" id="WP_176817538.1">
    <property type="nucleotide sequence ID" value="NZ_JABXWP010000002.1"/>
</dbReference>
<organism evidence="2 3">
    <name type="scientific">Lacticaseibacillus rhamnosus</name>
    <name type="common">Lactobacillus rhamnosus</name>
    <dbReference type="NCBI Taxonomy" id="47715"/>
    <lineage>
        <taxon>Bacteria</taxon>
        <taxon>Bacillati</taxon>
        <taxon>Bacillota</taxon>
        <taxon>Bacilli</taxon>
        <taxon>Lactobacillales</taxon>
        <taxon>Lactobacillaceae</taxon>
        <taxon>Lacticaseibacillus</taxon>
    </lineage>
</organism>
<dbReference type="SUPFAM" id="SSF47413">
    <property type="entry name" value="lambda repressor-like DNA-binding domains"/>
    <property type="match status" value="1"/>
</dbReference>
<dbReference type="InterPro" id="IPR001387">
    <property type="entry name" value="Cro/C1-type_HTH"/>
</dbReference>
<evidence type="ECO:0000259" key="1">
    <source>
        <dbReference type="Pfam" id="PF21259"/>
    </source>
</evidence>
<name>A0A7Y7QDU6_LACRH</name>
<dbReference type="EMBL" id="JABXWP010000002">
    <property type="protein sequence ID" value="NVO87271.1"/>
    <property type="molecule type" value="Genomic_DNA"/>
</dbReference>
<dbReference type="Gene3D" id="1.10.260.40">
    <property type="entry name" value="lambda repressor-like DNA-binding domains"/>
    <property type="match status" value="1"/>
</dbReference>
<proteinExistence type="predicted"/>
<gene>
    <name evidence="2" type="ORF">HWN39_02020</name>
</gene>
<dbReference type="CDD" id="cd00093">
    <property type="entry name" value="HTH_XRE"/>
    <property type="match status" value="1"/>
</dbReference>
<dbReference type="InterPro" id="IPR053163">
    <property type="entry name" value="HTH-type_regulator_Rgg"/>
</dbReference>
<dbReference type="Proteomes" id="UP000542889">
    <property type="component" value="Unassembled WGS sequence"/>
</dbReference>
<sequence>MGQRFREIRKAFKLTLKDLDSDQITYSQIAKFERGEQMITVDKLFYLLNCVGLTPNEFFYDFRDSKFPDFEQLTDKMVSYFQNNETDKIIELIHNFENTKSGSTTYHSLNSIMLRIVANELDSNIVVTDDEIQFLSDYLFSVDMWTTYDITLFSNSITFLPPELIEVLTLELLTSPNNNLEIASRKSLVRAAALNALTTLVKNKKFTTSKTIRDCLEPLISKDMLIEFAIFEFLDNLLVHVDYPNPQNITRNNEILYALRLLDFPTPVLNQLRNEFMK</sequence>
<evidence type="ECO:0000313" key="3">
    <source>
        <dbReference type="Proteomes" id="UP000542889"/>
    </source>
</evidence>
<dbReference type="InterPro" id="IPR010057">
    <property type="entry name" value="Transcription_activator_Rgg_C"/>
</dbReference>
<evidence type="ECO:0000313" key="2">
    <source>
        <dbReference type="EMBL" id="NVO87271.1"/>
    </source>
</evidence>
<dbReference type="NCBIfam" id="TIGR01716">
    <property type="entry name" value="RGG_Cterm"/>
    <property type="match status" value="1"/>
</dbReference>